<evidence type="ECO:0000256" key="1">
    <source>
        <dbReference type="ARBA" id="ARBA00022737"/>
    </source>
</evidence>
<feature type="domain" description="Rhodanese" evidence="5">
    <location>
        <begin position="185"/>
        <end position="288"/>
    </location>
</feature>
<proteinExistence type="predicted"/>
<evidence type="ECO:0000256" key="2">
    <source>
        <dbReference type="ARBA" id="ARBA00047549"/>
    </source>
</evidence>
<keyword evidence="1" id="KW-0677">Repeat</keyword>
<dbReference type="PROSITE" id="PS50206">
    <property type="entry name" value="RHODANESE_3"/>
    <property type="match status" value="2"/>
</dbReference>
<protein>
    <recommendedName>
        <fullName evidence="3">Sulfurtransferase</fullName>
    </recommendedName>
</protein>
<accession>A0ABR9ZZF7</accession>
<evidence type="ECO:0000313" key="6">
    <source>
        <dbReference type="EMBL" id="MBF4695280.1"/>
    </source>
</evidence>
<dbReference type="CDD" id="cd01448">
    <property type="entry name" value="TST_Repeat_1"/>
    <property type="match status" value="1"/>
</dbReference>
<dbReference type="EMBL" id="JADKNH010000014">
    <property type="protein sequence ID" value="MBF4695280.1"/>
    <property type="molecule type" value="Genomic_DNA"/>
</dbReference>
<feature type="signal peptide" evidence="4">
    <location>
        <begin position="1"/>
        <end position="25"/>
    </location>
</feature>
<dbReference type="RefSeq" id="WP_194703517.1">
    <property type="nucleotide sequence ID" value="NZ_JADKNH010000014.1"/>
</dbReference>
<reference evidence="6 7" key="1">
    <citation type="submission" date="2020-11" db="EMBL/GenBank/DDBJ databases">
        <title>Fusibacter basophilias sp. nov.</title>
        <authorList>
            <person name="Qiu D."/>
        </authorList>
    </citation>
    <scope>NUCLEOTIDE SEQUENCE [LARGE SCALE GENOMIC DNA]</scope>
    <source>
        <strain evidence="6 7">Q10-2</strain>
    </source>
</reference>
<dbReference type="InterPro" id="IPR001307">
    <property type="entry name" value="Thiosulphate_STrfase_CS"/>
</dbReference>
<dbReference type="InterPro" id="IPR036873">
    <property type="entry name" value="Rhodanese-like_dom_sf"/>
</dbReference>
<dbReference type="PANTHER" id="PTHR43855:SF1">
    <property type="entry name" value="THIOSULFATE SULFURTRANSFERASE"/>
    <property type="match status" value="1"/>
</dbReference>
<evidence type="ECO:0000259" key="5">
    <source>
        <dbReference type="PROSITE" id="PS50206"/>
    </source>
</evidence>
<dbReference type="PANTHER" id="PTHR43855">
    <property type="entry name" value="THIOSULFATE SULFURTRANSFERASE"/>
    <property type="match status" value="1"/>
</dbReference>
<feature type="domain" description="Rhodanese" evidence="5">
    <location>
        <begin position="48"/>
        <end position="152"/>
    </location>
</feature>
<organism evidence="6 7">
    <name type="scientific">Fusibacter ferrireducens</name>
    <dbReference type="NCBI Taxonomy" id="2785058"/>
    <lineage>
        <taxon>Bacteria</taxon>
        <taxon>Bacillati</taxon>
        <taxon>Bacillota</taxon>
        <taxon>Clostridia</taxon>
        <taxon>Eubacteriales</taxon>
        <taxon>Eubacteriales Family XII. Incertae Sedis</taxon>
        <taxon>Fusibacter</taxon>
    </lineage>
</organism>
<dbReference type="PROSITE" id="PS00683">
    <property type="entry name" value="RHODANESE_2"/>
    <property type="match status" value="1"/>
</dbReference>
<dbReference type="CDD" id="cd01449">
    <property type="entry name" value="TST_Repeat_2"/>
    <property type="match status" value="1"/>
</dbReference>
<dbReference type="SMART" id="SM00450">
    <property type="entry name" value="RHOD"/>
    <property type="match status" value="2"/>
</dbReference>
<comment type="caution">
    <text evidence="6">The sequence shown here is derived from an EMBL/GenBank/DDBJ whole genome shotgun (WGS) entry which is preliminary data.</text>
</comment>
<evidence type="ECO:0000256" key="4">
    <source>
        <dbReference type="SAM" id="SignalP"/>
    </source>
</evidence>
<gene>
    <name evidence="6" type="ORF">ISU02_19475</name>
</gene>
<keyword evidence="4" id="KW-0732">Signal</keyword>
<comment type="catalytic activity">
    <reaction evidence="2">
        <text>thiosulfate + hydrogen cyanide = thiocyanate + sulfite + 2 H(+)</text>
        <dbReference type="Rhea" id="RHEA:16881"/>
        <dbReference type="ChEBI" id="CHEBI:15378"/>
        <dbReference type="ChEBI" id="CHEBI:17359"/>
        <dbReference type="ChEBI" id="CHEBI:18022"/>
        <dbReference type="ChEBI" id="CHEBI:18407"/>
        <dbReference type="ChEBI" id="CHEBI:33542"/>
        <dbReference type="EC" id="2.8.1.1"/>
    </reaction>
</comment>
<name>A0ABR9ZZF7_9FIRM</name>
<dbReference type="Pfam" id="PF00581">
    <property type="entry name" value="Rhodanese"/>
    <property type="match status" value="2"/>
</dbReference>
<dbReference type="Gene3D" id="3.40.250.10">
    <property type="entry name" value="Rhodanese-like domain"/>
    <property type="match status" value="2"/>
</dbReference>
<dbReference type="SUPFAM" id="SSF52821">
    <property type="entry name" value="Rhodanese/Cell cycle control phosphatase"/>
    <property type="match status" value="2"/>
</dbReference>
<evidence type="ECO:0000313" key="7">
    <source>
        <dbReference type="Proteomes" id="UP000614200"/>
    </source>
</evidence>
<dbReference type="InterPro" id="IPR001763">
    <property type="entry name" value="Rhodanese-like_dom"/>
</dbReference>
<dbReference type="Proteomes" id="UP000614200">
    <property type="component" value="Unassembled WGS sequence"/>
</dbReference>
<keyword evidence="7" id="KW-1185">Reference proteome</keyword>
<dbReference type="PROSITE" id="PS51257">
    <property type="entry name" value="PROKAR_LIPOPROTEIN"/>
    <property type="match status" value="1"/>
</dbReference>
<sequence length="301" mass="32913">MTKKKWAVLLIVTLLLMTFSVTGCAPDTTYSGTLNVVEASKVGTAYLENPEVIVIDARGQEAYDKGHLKGAVCLAPSELVNEQSMLIDQASFEKVVGGKGISADKTIYVYDDNAGVSSSRILWSFKVYGHDQIMIVNGGASALVKAGLEITKEEPALESVTYTAKKADESLIASYDEVEQQVENPSDTVKIVDVRSIAEYEAGYIQGAMLYPHTKNLYSDGTFMSSRDIKLFYQDLGLKKEDTIILYCKSSFRATQTFALLQEAGFTNVKVYDGAWIEWSSKTDVTVPVENTAPITTQEGS</sequence>
<keyword evidence="3" id="KW-0808">Transferase</keyword>
<dbReference type="InterPro" id="IPR051126">
    <property type="entry name" value="Thiosulfate_sulfurtransferase"/>
</dbReference>
<feature type="chain" id="PRO_5047446236" description="Sulfurtransferase" evidence="4">
    <location>
        <begin position="26"/>
        <end position="301"/>
    </location>
</feature>
<evidence type="ECO:0000256" key="3">
    <source>
        <dbReference type="RuleBase" id="RU000507"/>
    </source>
</evidence>